<comment type="caution">
    <text evidence="3">The sequence shown here is derived from an EMBL/GenBank/DDBJ whole genome shotgun (WGS) entry which is preliminary data.</text>
</comment>
<evidence type="ECO:0000256" key="2">
    <source>
        <dbReference type="SAM" id="Phobius"/>
    </source>
</evidence>
<dbReference type="EMBL" id="LAZR01000234">
    <property type="protein sequence ID" value="KKN80256.1"/>
    <property type="molecule type" value="Genomic_DNA"/>
</dbReference>
<feature type="region of interest" description="Disordered" evidence="1">
    <location>
        <begin position="563"/>
        <end position="582"/>
    </location>
</feature>
<protein>
    <submittedName>
        <fullName evidence="3">Uncharacterized protein</fullName>
    </submittedName>
</protein>
<name>A0A0F9W3J7_9ZZZZ</name>
<feature type="transmembrane region" description="Helical" evidence="2">
    <location>
        <begin position="189"/>
        <end position="208"/>
    </location>
</feature>
<gene>
    <name evidence="3" type="ORF">LCGC14_0332250</name>
</gene>
<dbReference type="AlphaFoldDB" id="A0A0F9W3J7"/>
<accession>A0A0F9W3J7</accession>
<reference evidence="3" key="1">
    <citation type="journal article" date="2015" name="Nature">
        <title>Complex archaea that bridge the gap between prokaryotes and eukaryotes.</title>
        <authorList>
            <person name="Spang A."/>
            <person name="Saw J.H."/>
            <person name="Jorgensen S.L."/>
            <person name="Zaremba-Niedzwiedzka K."/>
            <person name="Martijn J."/>
            <person name="Lind A.E."/>
            <person name="van Eijk R."/>
            <person name="Schleper C."/>
            <person name="Guy L."/>
            <person name="Ettema T.J."/>
        </authorList>
    </citation>
    <scope>NUCLEOTIDE SEQUENCE</scope>
</reference>
<sequence>MAGAAQAIGWILQVDDQVSGVLDNVATKAVQMGQAIAKSVRVRLTPSFEKMSNKFSEMTDQVGDLFSIEAIETVVDMLRPLFVDLQETIAKLRPVVQEVQEATEEASLWGGRLMGPINRFFFRWGLFIAGWKKIIGGIRWFVGIPLRLLKGVLGTITSLLSPITTIIKAPFFKLFQDLMDAIDFALKPIFMQMRILLIPFIVVFMPMLTRLVTGLMRNYVLPFVIEWLPKITKGFETIWIALFGRKEEAKTAWEDIKTWAATSWDSFKGKIGAGWDWFKTTGMTQLETWADSVLYWAEREAMPTVAKTVSGWFSGDTAGAPAGGIMGEIFSVIGRLFLVFVKGVGALLAPLGVAIMEFAKGITPVIGNWVRDKIADFGVWIRDTAWPQGSAWLLRKISELWKAVGDEAVKILPEGAATLLGFKKAESGSVGGLTSSAAGRMKLVKQAMRLRKKEKAGTLDPFERNMLRSMRGMDIPGLQHGGVITGTPEGRLAVIGEGGTTEGVIPFGKDVPHSEAVRMMQSAVTAAAMAKGGAPSAGGGDAVSVLKAIENTLLLIADNTEDQSWMNDPDFDQSKSRKPWQT</sequence>
<keyword evidence="2" id="KW-1133">Transmembrane helix</keyword>
<feature type="transmembrane region" description="Helical" evidence="2">
    <location>
        <begin position="148"/>
        <end position="169"/>
    </location>
</feature>
<organism evidence="3">
    <name type="scientific">marine sediment metagenome</name>
    <dbReference type="NCBI Taxonomy" id="412755"/>
    <lineage>
        <taxon>unclassified sequences</taxon>
        <taxon>metagenomes</taxon>
        <taxon>ecological metagenomes</taxon>
    </lineage>
</organism>
<proteinExistence type="predicted"/>
<evidence type="ECO:0000313" key="3">
    <source>
        <dbReference type="EMBL" id="KKN80256.1"/>
    </source>
</evidence>
<evidence type="ECO:0000256" key="1">
    <source>
        <dbReference type="SAM" id="MobiDB-lite"/>
    </source>
</evidence>
<keyword evidence="2" id="KW-0812">Transmembrane</keyword>
<keyword evidence="2" id="KW-0472">Membrane</keyword>